<dbReference type="AlphaFoldDB" id="F8FEA5"/>
<dbReference type="HOGENOM" id="CLU_3237004_0_0_9"/>
<dbReference type="Proteomes" id="UP000006620">
    <property type="component" value="Chromosome"/>
</dbReference>
<sequence length="43" mass="4710">MYCASSCFLSRHAGVIRILPRPSASAYGKDGSFTFFSIPYFTG</sequence>
<proteinExistence type="predicted"/>
<organism evidence="1 2">
    <name type="scientific">Paenibacillus mucilaginosus (strain KNP414)</name>
    <dbReference type="NCBI Taxonomy" id="1036673"/>
    <lineage>
        <taxon>Bacteria</taxon>
        <taxon>Bacillati</taxon>
        <taxon>Bacillota</taxon>
        <taxon>Bacilli</taxon>
        <taxon>Bacillales</taxon>
        <taxon>Paenibacillaceae</taxon>
        <taxon>Paenibacillus</taxon>
    </lineage>
</organism>
<accession>F8FEA5</accession>
<protein>
    <submittedName>
        <fullName evidence="1">Uncharacterized protein</fullName>
    </submittedName>
</protein>
<evidence type="ECO:0000313" key="2">
    <source>
        <dbReference type="Proteomes" id="UP000006620"/>
    </source>
</evidence>
<evidence type="ECO:0000313" key="1">
    <source>
        <dbReference type="EMBL" id="AEI44504.1"/>
    </source>
</evidence>
<name>F8FEA5_PAEMK</name>
<dbReference type="PATRIC" id="fig|1036673.3.peg.5564"/>
<reference evidence="1 2" key="2">
    <citation type="journal article" date="2013" name="Genome Announc.">
        <title>Genome Sequence of Growth-Improving Paenibacillus mucilaginosus Strain KNP414.</title>
        <authorList>
            <person name="Lu J.J."/>
            <person name="Wang J.F."/>
            <person name="Hu X.F."/>
        </authorList>
    </citation>
    <scope>NUCLEOTIDE SEQUENCE [LARGE SCALE GENOMIC DNA]</scope>
    <source>
        <strain evidence="1 2">KNP414</strain>
    </source>
</reference>
<gene>
    <name evidence="1" type="ordered locus">KNP414_05980</name>
</gene>
<reference evidence="2" key="1">
    <citation type="submission" date="2011-06" db="EMBL/GenBank/DDBJ databases">
        <title>Complete genome sequence of Paenibacillus mucilaginosus KNP414.</title>
        <authorList>
            <person name="Wang J."/>
            <person name="Hu S."/>
            <person name="Hu X."/>
            <person name="Zhang B."/>
            <person name="Dong D."/>
            <person name="Zhang S."/>
            <person name="Zhao K."/>
            <person name="Wu D."/>
        </authorList>
    </citation>
    <scope>NUCLEOTIDE SEQUENCE [LARGE SCALE GENOMIC DNA]</scope>
    <source>
        <strain evidence="2">KNP414</strain>
    </source>
</reference>
<dbReference type="EMBL" id="CP002869">
    <property type="protein sequence ID" value="AEI44504.1"/>
    <property type="molecule type" value="Genomic_DNA"/>
</dbReference>
<dbReference type="KEGG" id="pms:KNP414_05980"/>